<dbReference type="EMBL" id="NPDZ01000010">
    <property type="protein sequence ID" value="PJZ72407.1"/>
    <property type="molecule type" value="Genomic_DNA"/>
</dbReference>
<comment type="function">
    <text evidence="5 6">Responsible for the release of ribosomes from messenger RNA at the termination of protein biosynthesis. May increase the efficiency of translation by recycling ribosomes from one round of translation to another.</text>
</comment>
<evidence type="ECO:0000313" key="10">
    <source>
        <dbReference type="Proteomes" id="UP000231962"/>
    </source>
</evidence>
<dbReference type="RefSeq" id="WP_100714264.1">
    <property type="nucleotide sequence ID" value="NZ_NPDY01000011.1"/>
</dbReference>
<dbReference type="Proteomes" id="UP000231990">
    <property type="component" value="Unassembled WGS sequence"/>
</dbReference>
<accession>A0A2M9ZK19</accession>
<evidence type="ECO:0000256" key="5">
    <source>
        <dbReference type="ARBA" id="ARBA00025050"/>
    </source>
</evidence>
<keyword evidence="4 6" id="KW-0648">Protein biosynthesis</keyword>
<gene>
    <name evidence="6" type="primary">frr</name>
    <name evidence="8" type="ORF">CH360_11855</name>
    <name evidence="9" type="ORF">CH373_14765</name>
</gene>
<dbReference type="SUPFAM" id="SSF55194">
    <property type="entry name" value="Ribosome recycling factor, RRF"/>
    <property type="match status" value="1"/>
</dbReference>
<feature type="domain" description="Ribosome recycling factor" evidence="7">
    <location>
        <begin position="21"/>
        <end position="182"/>
    </location>
</feature>
<comment type="caution">
    <text evidence="9">The sequence shown here is derived from an EMBL/GenBank/DDBJ whole genome shotgun (WGS) entry which is preliminary data.</text>
</comment>
<dbReference type="GO" id="GO:0005737">
    <property type="term" value="C:cytoplasm"/>
    <property type="evidence" value="ECO:0007669"/>
    <property type="project" value="UniProtKB-SubCell"/>
</dbReference>
<dbReference type="FunFam" id="1.10.132.20:FF:000001">
    <property type="entry name" value="Ribosome-recycling factor"/>
    <property type="match status" value="1"/>
</dbReference>
<comment type="similarity">
    <text evidence="2 6">Belongs to the RRF family.</text>
</comment>
<comment type="subcellular location">
    <subcellularLocation>
        <location evidence="1 6">Cytoplasm</location>
    </subcellularLocation>
</comment>
<dbReference type="Proteomes" id="UP000231962">
    <property type="component" value="Unassembled WGS sequence"/>
</dbReference>
<evidence type="ECO:0000313" key="8">
    <source>
        <dbReference type="EMBL" id="PJZ69211.1"/>
    </source>
</evidence>
<evidence type="ECO:0000256" key="6">
    <source>
        <dbReference type="HAMAP-Rule" id="MF_00040"/>
    </source>
</evidence>
<name>A0A2M9ZK19_9LEPT</name>
<dbReference type="InterPro" id="IPR002661">
    <property type="entry name" value="Ribosome_recyc_fac"/>
</dbReference>
<sequence>MANEEVLNAMKAKMEKSVELLRKDFASIRTGRANPALIEDLKVEYYGTPTPINQLGNITVPEPRLLVLSPYDKSIIKDIEKAIQASGLGLTPTNDGSVIRIAIPELTGERRKELAKLVKAKSEEKKVAVRNIRRDAMEDIKKHHSEGKSQDELKNLQDQVQKVTDSYIDKISAVTSEKEKEITTV</sequence>
<dbReference type="InterPro" id="IPR023584">
    <property type="entry name" value="Ribosome_recyc_fac_dom"/>
</dbReference>
<evidence type="ECO:0000313" key="9">
    <source>
        <dbReference type="EMBL" id="PJZ72407.1"/>
    </source>
</evidence>
<keyword evidence="10" id="KW-1185">Reference proteome</keyword>
<evidence type="ECO:0000256" key="4">
    <source>
        <dbReference type="ARBA" id="ARBA00022917"/>
    </source>
</evidence>
<dbReference type="PANTHER" id="PTHR20982">
    <property type="entry name" value="RIBOSOME RECYCLING FACTOR"/>
    <property type="match status" value="1"/>
</dbReference>
<dbReference type="GO" id="GO:0006415">
    <property type="term" value="P:translational termination"/>
    <property type="evidence" value="ECO:0007669"/>
    <property type="project" value="UniProtKB-UniRule"/>
</dbReference>
<dbReference type="Pfam" id="PF01765">
    <property type="entry name" value="RRF"/>
    <property type="match status" value="1"/>
</dbReference>
<dbReference type="AlphaFoldDB" id="A0A2M9ZK19"/>
<protein>
    <recommendedName>
        <fullName evidence="6">Ribosome-recycling factor</fullName>
        <shortName evidence="6">RRF</shortName>
    </recommendedName>
    <alternativeName>
        <fullName evidence="6">Ribosome-releasing factor</fullName>
    </alternativeName>
</protein>
<dbReference type="Gene3D" id="1.10.132.20">
    <property type="entry name" value="Ribosome-recycling factor"/>
    <property type="match status" value="1"/>
</dbReference>
<dbReference type="HAMAP" id="MF_00040">
    <property type="entry name" value="RRF"/>
    <property type="match status" value="1"/>
</dbReference>
<dbReference type="EMBL" id="NPDY01000011">
    <property type="protein sequence ID" value="PJZ69211.1"/>
    <property type="molecule type" value="Genomic_DNA"/>
</dbReference>
<dbReference type="GO" id="GO:0043023">
    <property type="term" value="F:ribosomal large subunit binding"/>
    <property type="evidence" value="ECO:0007669"/>
    <property type="project" value="TreeGrafter"/>
</dbReference>
<evidence type="ECO:0000256" key="1">
    <source>
        <dbReference type="ARBA" id="ARBA00004496"/>
    </source>
</evidence>
<dbReference type="Gene3D" id="3.30.1360.40">
    <property type="match status" value="1"/>
</dbReference>
<dbReference type="InterPro" id="IPR036191">
    <property type="entry name" value="RRF_sf"/>
</dbReference>
<keyword evidence="3 6" id="KW-0963">Cytoplasm</keyword>
<dbReference type="PANTHER" id="PTHR20982:SF3">
    <property type="entry name" value="MITOCHONDRIAL RIBOSOME RECYCLING FACTOR PSEUDO 1"/>
    <property type="match status" value="1"/>
</dbReference>
<evidence type="ECO:0000259" key="7">
    <source>
        <dbReference type="Pfam" id="PF01765"/>
    </source>
</evidence>
<reference evidence="10 11" key="1">
    <citation type="submission" date="2017-07" db="EMBL/GenBank/DDBJ databases">
        <title>Leptospira spp. isolated from tropical soils.</title>
        <authorList>
            <person name="Thibeaux R."/>
            <person name="Iraola G."/>
            <person name="Ferres I."/>
            <person name="Bierque E."/>
            <person name="Girault D."/>
            <person name="Soupe-Gilbert M.-E."/>
            <person name="Picardeau M."/>
            <person name="Goarant C."/>
        </authorList>
    </citation>
    <scope>NUCLEOTIDE SEQUENCE [LARGE SCALE GENOMIC DNA]</scope>
    <source>
        <strain evidence="9 11">FH1-B-B1</strain>
        <strain evidence="8 10">FH1-B-C1</strain>
    </source>
</reference>
<dbReference type="NCBIfam" id="TIGR00496">
    <property type="entry name" value="frr"/>
    <property type="match status" value="1"/>
</dbReference>
<organism evidence="9 11">
    <name type="scientific">Leptospira perolatii</name>
    <dbReference type="NCBI Taxonomy" id="2023191"/>
    <lineage>
        <taxon>Bacteria</taxon>
        <taxon>Pseudomonadati</taxon>
        <taxon>Spirochaetota</taxon>
        <taxon>Spirochaetia</taxon>
        <taxon>Leptospirales</taxon>
        <taxon>Leptospiraceae</taxon>
        <taxon>Leptospira</taxon>
    </lineage>
</organism>
<evidence type="ECO:0000256" key="3">
    <source>
        <dbReference type="ARBA" id="ARBA00022490"/>
    </source>
</evidence>
<evidence type="ECO:0000313" key="11">
    <source>
        <dbReference type="Proteomes" id="UP000231990"/>
    </source>
</evidence>
<dbReference type="CDD" id="cd00520">
    <property type="entry name" value="RRF"/>
    <property type="match status" value="1"/>
</dbReference>
<proteinExistence type="inferred from homology"/>
<dbReference type="OrthoDB" id="9804006at2"/>
<evidence type="ECO:0000256" key="2">
    <source>
        <dbReference type="ARBA" id="ARBA00005912"/>
    </source>
</evidence>
<dbReference type="FunFam" id="3.30.1360.40:FF:000001">
    <property type="entry name" value="Ribosome-recycling factor"/>
    <property type="match status" value="1"/>
</dbReference>